<organism evidence="4 5">
    <name type="scientific">Ligilactobacillus ruminis DSM 20403 = NBRC 102161</name>
    <dbReference type="NCBI Taxonomy" id="1423798"/>
    <lineage>
        <taxon>Bacteria</taxon>
        <taxon>Bacillati</taxon>
        <taxon>Bacillota</taxon>
        <taxon>Bacilli</taxon>
        <taxon>Lactobacillales</taxon>
        <taxon>Lactobacillaceae</taxon>
        <taxon>Ligilactobacillus</taxon>
    </lineage>
</organism>
<feature type="DNA-binding region" description="H-T-H motif" evidence="2">
    <location>
        <begin position="29"/>
        <end position="48"/>
    </location>
</feature>
<dbReference type="AlphaFoldDB" id="A0A1I2Q5Q2"/>
<accession>A0A1I2Q5Q2</accession>
<evidence type="ECO:0000313" key="4">
    <source>
        <dbReference type="EMBL" id="SFG22699.1"/>
    </source>
</evidence>
<dbReference type="PANTHER" id="PTHR43479">
    <property type="entry name" value="ACREF/ENVCD OPERON REPRESSOR-RELATED"/>
    <property type="match status" value="1"/>
</dbReference>
<evidence type="ECO:0000313" key="5">
    <source>
        <dbReference type="Proteomes" id="UP000182635"/>
    </source>
</evidence>
<sequence>MTQQQEERKEALADSLRDLLKHEAIEKVTVDQICQEAKVHRSTFYRYFKDKYDLMYYSFERLMIARIDENDVIDSIIAIIVNDKELFRNVSINNNNGTLFWMMVKMLSCQLLKADEEGRLHSIGWVQRAIESSTNRELTAKMISGACLTLMFEWVDSNYQMSPKELSEFVKNMKHL</sequence>
<dbReference type="SUPFAM" id="SSF46689">
    <property type="entry name" value="Homeodomain-like"/>
    <property type="match status" value="1"/>
</dbReference>
<evidence type="ECO:0000256" key="2">
    <source>
        <dbReference type="PROSITE-ProRule" id="PRU00335"/>
    </source>
</evidence>
<gene>
    <name evidence="4" type="ORF">SAMN02910432_00436</name>
</gene>
<dbReference type="RefSeq" id="WP_046922224.1">
    <property type="nucleotide sequence ID" value="NZ_AYYL01000036.1"/>
</dbReference>
<dbReference type="InterPro" id="IPR050624">
    <property type="entry name" value="HTH-type_Tx_Regulator"/>
</dbReference>
<dbReference type="EMBL" id="FOPI01000006">
    <property type="protein sequence ID" value="SFG22699.1"/>
    <property type="molecule type" value="Genomic_DNA"/>
</dbReference>
<dbReference type="PROSITE" id="PS50977">
    <property type="entry name" value="HTH_TETR_2"/>
    <property type="match status" value="1"/>
</dbReference>
<dbReference type="InterPro" id="IPR001647">
    <property type="entry name" value="HTH_TetR"/>
</dbReference>
<dbReference type="Gene3D" id="1.10.357.10">
    <property type="entry name" value="Tetracycline Repressor, domain 2"/>
    <property type="match status" value="1"/>
</dbReference>
<name>A0A1I2Q5Q2_9LACO</name>
<keyword evidence="1 2" id="KW-0238">DNA-binding</keyword>
<evidence type="ECO:0000256" key="1">
    <source>
        <dbReference type="ARBA" id="ARBA00023125"/>
    </source>
</evidence>
<reference evidence="5" key="1">
    <citation type="submission" date="2016-10" db="EMBL/GenBank/DDBJ databases">
        <authorList>
            <person name="Varghese N."/>
            <person name="Submissions S."/>
        </authorList>
    </citation>
    <scope>NUCLEOTIDE SEQUENCE [LARGE SCALE GENOMIC DNA]</scope>
    <source>
        <strain evidence="5">DSM 20403</strain>
    </source>
</reference>
<feature type="domain" description="HTH tetR-type" evidence="3">
    <location>
        <begin position="6"/>
        <end position="66"/>
    </location>
</feature>
<dbReference type="PANTHER" id="PTHR43479:SF11">
    <property type="entry name" value="ACREF_ENVCD OPERON REPRESSOR-RELATED"/>
    <property type="match status" value="1"/>
</dbReference>
<dbReference type="OrthoDB" id="9810250at2"/>
<evidence type="ECO:0000259" key="3">
    <source>
        <dbReference type="PROSITE" id="PS50977"/>
    </source>
</evidence>
<dbReference type="GO" id="GO:0003677">
    <property type="term" value="F:DNA binding"/>
    <property type="evidence" value="ECO:0007669"/>
    <property type="project" value="UniProtKB-UniRule"/>
</dbReference>
<protein>
    <submittedName>
        <fullName evidence="4">Transcriptional regulator, TetR family</fullName>
    </submittedName>
</protein>
<dbReference type="Pfam" id="PF00440">
    <property type="entry name" value="TetR_N"/>
    <property type="match status" value="1"/>
</dbReference>
<dbReference type="Proteomes" id="UP000182635">
    <property type="component" value="Unassembled WGS sequence"/>
</dbReference>
<proteinExistence type="predicted"/>
<dbReference type="InterPro" id="IPR009057">
    <property type="entry name" value="Homeodomain-like_sf"/>
</dbReference>